<dbReference type="Proteomes" id="UP000792063">
    <property type="component" value="Unassembled WGS sequence"/>
</dbReference>
<feature type="coiled-coil region" evidence="1">
    <location>
        <begin position="356"/>
        <end position="383"/>
    </location>
</feature>
<evidence type="ECO:0000256" key="1">
    <source>
        <dbReference type="SAM" id="Coils"/>
    </source>
</evidence>
<name>A0A922AR81_9STRA</name>
<keyword evidence="1" id="KW-0175">Coiled coil</keyword>
<organism evidence="3 4">
    <name type="scientific">Phytophthora kernoviae</name>
    <dbReference type="NCBI Taxonomy" id="325452"/>
    <lineage>
        <taxon>Eukaryota</taxon>
        <taxon>Sar</taxon>
        <taxon>Stramenopiles</taxon>
        <taxon>Oomycota</taxon>
        <taxon>Peronosporomycetes</taxon>
        <taxon>Peronosporales</taxon>
        <taxon>Peronosporaceae</taxon>
        <taxon>Phytophthora</taxon>
    </lineage>
</organism>
<protein>
    <recommendedName>
        <fullName evidence="5">START domain-containing protein</fullName>
    </recommendedName>
</protein>
<comment type="caution">
    <text evidence="3">The sequence shown here is derived from an EMBL/GenBank/DDBJ whole genome shotgun (WGS) entry which is preliminary data.</text>
</comment>
<evidence type="ECO:0000313" key="3">
    <source>
        <dbReference type="EMBL" id="KAG2530494.1"/>
    </source>
</evidence>
<reference evidence="3" key="2">
    <citation type="submission" date="2020-06" db="EMBL/GenBank/DDBJ databases">
        <authorList>
            <person name="Studholme D.J."/>
        </authorList>
    </citation>
    <scope>NUCLEOTIDE SEQUENCE</scope>
    <source>
        <strain evidence="3">NZFS 3630</strain>
    </source>
</reference>
<feature type="region of interest" description="Disordered" evidence="2">
    <location>
        <begin position="293"/>
        <end position="335"/>
    </location>
</feature>
<evidence type="ECO:0000256" key="2">
    <source>
        <dbReference type="SAM" id="MobiDB-lite"/>
    </source>
</evidence>
<dbReference type="EMBL" id="JPWU03000029">
    <property type="protein sequence ID" value="KAG2530494.1"/>
    <property type="molecule type" value="Genomic_DNA"/>
</dbReference>
<proteinExistence type="predicted"/>
<dbReference type="AlphaFoldDB" id="A0A922AR81"/>
<evidence type="ECO:0000313" key="4">
    <source>
        <dbReference type="Proteomes" id="UP000792063"/>
    </source>
</evidence>
<evidence type="ECO:0008006" key="5">
    <source>
        <dbReference type="Google" id="ProtNLM"/>
    </source>
</evidence>
<sequence length="601" mass="68662">MRHGPSGTEFYELCLRDLDTIYTQRDEILRGYGLESTGVDWDSPESGWREEGNTGYFTYVDKYVVPFDFEQTCKSMWDLAHMPHRQEDRQSIDKLEGPEKTAAFTFRVTTHLKSGRVVSIQQRAVIRLYKGDGHGVIVWRSFTEGEGMFTGMHSDETGWMVMIPLPSDPEARTLIRTCIHHKPMHFDRVGTQESTVKQYTDAVLDAVREDGVEITTSSTNFPSSDKAKLVLQGTHGGMHTDKWDWKLLFLTSNYNCSTLIDADTEFLASIDSFLASFGLPVFSSIQELFGNDGGEESKTTGAIERSAEAPAKTDSAGPETYAMQSRDETEVQTSADVATKYESLKAMDRKRRNVYRAQKQVEREDLRQQVVELTAELAERQKIAGINNLPPASAWKMVAQLRFQKRLRAEAQRHRLSEAVDARAALVHEFQEFMQQRIAGLSDVRSEDIMSEDSTGYQYERIRLEPSDDEIFRASAQELDIIYAQTDEVFRSCGLNSTDTGWRGCKKKWRENAEKGCFVYENTFVMPFDFQRFYASVWHVVRMPHRQEGRQTYEAVGDRDNTVAMKFRITTRLQSGRNVSRVKGCSLGYMLTRMAGVWPIQ</sequence>
<reference evidence="3" key="1">
    <citation type="journal article" date="2015" name="Genom Data">
        <title>Genome sequences of six Phytophthora species associated with forests in New Zealand.</title>
        <authorList>
            <person name="Studholme D.J."/>
            <person name="McDougal R.L."/>
            <person name="Sambles C."/>
            <person name="Hansen E."/>
            <person name="Hardy G."/>
            <person name="Grant M."/>
            <person name="Ganley R.J."/>
            <person name="Williams N.M."/>
        </authorList>
    </citation>
    <scope>NUCLEOTIDE SEQUENCE</scope>
    <source>
        <strain evidence="3">NZFS 3630</strain>
    </source>
</reference>
<gene>
    <name evidence="3" type="ORF">JM18_002083</name>
</gene>
<accession>A0A922AR81</accession>